<dbReference type="RefSeq" id="WP_120241319.1">
    <property type="nucleotide sequence ID" value="NZ_RAPQ01000011.1"/>
</dbReference>
<sequence>MDKLTKNIELQLWDFGQNTRTLQESRQEIASGWEDNASRELNSRFFNPHENDSEKSIRFLHDQVDNVKQMENEFVIIETAVEEANRLSGEIDSSLQYSRADIKHSYHTLDECIYSKNRSLDYCKNTQDKLNKLAKLKQLHNSGKY</sequence>
<dbReference type="AlphaFoldDB" id="A0A419WTK5"/>
<organism evidence="1 2">
    <name type="scientific">Marinifilum flexuosum</name>
    <dbReference type="NCBI Taxonomy" id="1117708"/>
    <lineage>
        <taxon>Bacteria</taxon>
        <taxon>Pseudomonadati</taxon>
        <taxon>Bacteroidota</taxon>
        <taxon>Bacteroidia</taxon>
        <taxon>Marinilabiliales</taxon>
        <taxon>Marinifilaceae</taxon>
    </lineage>
</organism>
<reference evidence="1 2" key="1">
    <citation type="submission" date="2018-09" db="EMBL/GenBank/DDBJ databases">
        <title>Genomic Encyclopedia of Archaeal and Bacterial Type Strains, Phase II (KMG-II): from individual species to whole genera.</title>
        <authorList>
            <person name="Goeker M."/>
        </authorList>
    </citation>
    <scope>NUCLEOTIDE SEQUENCE [LARGE SCALE GENOMIC DNA]</scope>
    <source>
        <strain evidence="1 2">DSM 21950</strain>
    </source>
</reference>
<evidence type="ECO:0000313" key="2">
    <source>
        <dbReference type="Proteomes" id="UP000284531"/>
    </source>
</evidence>
<comment type="caution">
    <text evidence="1">The sequence shown here is derived from an EMBL/GenBank/DDBJ whole genome shotgun (WGS) entry which is preliminary data.</text>
</comment>
<protein>
    <submittedName>
        <fullName evidence="1">Uncharacterized protein</fullName>
    </submittedName>
</protein>
<dbReference type="EMBL" id="RAPQ01000011">
    <property type="protein sequence ID" value="RKD98746.1"/>
    <property type="molecule type" value="Genomic_DNA"/>
</dbReference>
<keyword evidence="2" id="KW-1185">Reference proteome</keyword>
<gene>
    <name evidence="1" type="ORF">BXY64_3609</name>
</gene>
<name>A0A419WTK5_9BACT</name>
<evidence type="ECO:0000313" key="1">
    <source>
        <dbReference type="EMBL" id="RKD98746.1"/>
    </source>
</evidence>
<proteinExistence type="predicted"/>
<dbReference type="Proteomes" id="UP000284531">
    <property type="component" value="Unassembled WGS sequence"/>
</dbReference>
<accession>A0A419WTK5</accession>
<dbReference type="OrthoDB" id="583541at2"/>